<reference evidence="1" key="1">
    <citation type="submission" date="2014-09" db="EMBL/GenBank/DDBJ databases">
        <authorList>
            <person name="Magalhaes I.L.F."/>
            <person name="Oliveira U."/>
            <person name="Santos F.R."/>
            <person name="Vidigal T.H.D.A."/>
            <person name="Brescovit A.D."/>
            <person name="Santos A.J."/>
        </authorList>
    </citation>
    <scope>NUCLEOTIDE SEQUENCE</scope>
    <source>
        <tissue evidence="1">Shoot tissue taken approximately 20 cm above the soil surface</tissue>
    </source>
</reference>
<name>A0A0A9GQ43_ARUDO</name>
<dbReference type="EMBL" id="GBRH01172367">
    <property type="protein sequence ID" value="JAE25529.1"/>
    <property type="molecule type" value="Transcribed_RNA"/>
</dbReference>
<dbReference type="AlphaFoldDB" id="A0A0A9GQ43"/>
<sequence>MGLEQCLTRGKFNKYTTNTPDTTWITPSMPQNNFRGSILSSRDNIAAILVMICRATKVD</sequence>
<organism evidence="1">
    <name type="scientific">Arundo donax</name>
    <name type="common">Giant reed</name>
    <name type="synonym">Donax arundinaceus</name>
    <dbReference type="NCBI Taxonomy" id="35708"/>
    <lineage>
        <taxon>Eukaryota</taxon>
        <taxon>Viridiplantae</taxon>
        <taxon>Streptophyta</taxon>
        <taxon>Embryophyta</taxon>
        <taxon>Tracheophyta</taxon>
        <taxon>Spermatophyta</taxon>
        <taxon>Magnoliopsida</taxon>
        <taxon>Liliopsida</taxon>
        <taxon>Poales</taxon>
        <taxon>Poaceae</taxon>
        <taxon>PACMAD clade</taxon>
        <taxon>Arundinoideae</taxon>
        <taxon>Arundineae</taxon>
        <taxon>Arundo</taxon>
    </lineage>
</organism>
<reference evidence="1" key="2">
    <citation type="journal article" date="2015" name="Data Brief">
        <title>Shoot transcriptome of the giant reed, Arundo donax.</title>
        <authorList>
            <person name="Barrero R.A."/>
            <person name="Guerrero F.D."/>
            <person name="Moolhuijzen P."/>
            <person name="Goolsby J.A."/>
            <person name="Tidwell J."/>
            <person name="Bellgard S.E."/>
            <person name="Bellgard M.I."/>
        </authorList>
    </citation>
    <scope>NUCLEOTIDE SEQUENCE</scope>
    <source>
        <tissue evidence="1">Shoot tissue taken approximately 20 cm above the soil surface</tissue>
    </source>
</reference>
<protein>
    <submittedName>
        <fullName evidence="1">Uncharacterized protein</fullName>
    </submittedName>
</protein>
<evidence type="ECO:0000313" key="1">
    <source>
        <dbReference type="EMBL" id="JAE25529.1"/>
    </source>
</evidence>
<accession>A0A0A9GQ43</accession>
<proteinExistence type="predicted"/>